<evidence type="ECO:0000256" key="1">
    <source>
        <dbReference type="SAM" id="MobiDB-lite"/>
    </source>
</evidence>
<name>A0A8H6MG46_9AGAR</name>
<dbReference type="Proteomes" id="UP000521943">
    <property type="component" value="Unassembled WGS sequence"/>
</dbReference>
<organism evidence="2 3">
    <name type="scientific">Ephemerocybe angulata</name>
    <dbReference type="NCBI Taxonomy" id="980116"/>
    <lineage>
        <taxon>Eukaryota</taxon>
        <taxon>Fungi</taxon>
        <taxon>Dikarya</taxon>
        <taxon>Basidiomycota</taxon>
        <taxon>Agaricomycotina</taxon>
        <taxon>Agaricomycetes</taxon>
        <taxon>Agaricomycetidae</taxon>
        <taxon>Agaricales</taxon>
        <taxon>Agaricineae</taxon>
        <taxon>Psathyrellaceae</taxon>
        <taxon>Ephemerocybe</taxon>
    </lineage>
</organism>
<accession>A0A8H6MG46</accession>
<proteinExistence type="predicted"/>
<protein>
    <submittedName>
        <fullName evidence="2">Uncharacterized protein</fullName>
    </submittedName>
</protein>
<feature type="region of interest" description="Disordered" evidence="1">
    <location>
        <begin position="1"/>
        <end position="23"/>
    </location>
</feature>
<dbReference type="AlphaFoldDB" id="A0A8H6MG46"/>
<feature type="compositionally biased region" description="Pro residues" evidence="1">
    <location>
        <begin position="1"/>
        <end position="12"/>
    </location>
</feature>
<comment type="caution">
    <text evidence="2">The sequence shown here is derived from an EMBL/GenBank/DDBJ whole genome shotgun (WGS) entry which is preliminary data.</text>
</comment>
<reference evidence="2 3" key="1">
    <citation type="submission" date="2020-07" db="EMBL/GenBank/DDBJ databases">
        <title>Comparative genomics of pyrophilous fungi reveals a link between fire events and developmental genes.</title>
        <authorList>
            <consortium name="DOE Joint Genome Institute"/>
            <person name="Steindorff A.S."/>
            <person name="Carver A."/>
            <person name="Calhoun S."/>
            <person name="Stillman K."/>
            <person name="Liu H."/>
            <person name="Lipzen A."/>
            <person name="Pangilinan J."/>
            <person name="Labutti K."/>
            <person name="Bruns T.D."/>
            <person name="Grigoriev I.V."/>
        </authorList>
    </citation>
    <scope>NUCLEOTIDE SEQUENCE [LARGE SCALE GENOMIC DNA]</scope>
    <source>
        <strain evidence="2 3">CBS 144469</strain>
    </source>
</reference>
<dbReference type="EMBL" id="JACGCI010000004">
    <property type="protein sequence ID" value="KAF6764196.1"/>
    <property type="molecule type" value="Genomic_DNA"/>
</dbReference>
<dbReference type="OrthoDB" id="3270336at2759"/>
<evidence type="ECO:0000313" key="3">
    <source>
        <dbReference type="Proteomes" id="UP000521943"/>
    </source>
</evidence>
<evidence type="ECO:0000313" key="2">
    <source>
        <dbReference type="EMBL" id="KAF6764196.1"/>
    </source>
</evidence>
<gene>
    <name evidence="2" type="ORF">DFP72DRAFT_840303</name>
</gene>
<sequence length="936" mass="105399">MTDPFYPNPRAPPSMAGSASVPSATLQGCHEEHLLYDTIPRTGGFLYRFEGKTYFSPNCHRSNLTPPPDLQSLNDGAIQGRDFDIEHFHKPQWWTPAHGYLAFLPLRPNLSSPPLHPLLRVPKVLYDTTKSQFYPDPLVWKSWKELQSKLIHAIHLLVHRSAAPIIYKGPGGKNALKEDIYAALSWFSVWFGCTAYAIAFSEAMDRAAQKGGYRVFPGWMEILASDLQSKLEGKGTSEARKPEEELDGRFICNLPSTCLGCFDATMTICLLSTAWFRLTGSSLSMSQYGTHGDLGKSPLQRRTPSGNAMHPPPDAVYAYSSPNSGSATSATVLQPLMPAPVPNETFVPYQHRKEPDAKERTWEPWFKAREERNALIMPKQSQAARNRRLNWLRNPPTNPKKTKFFVWDKDEDGIFRRRKAEEDDLEDLFGPDGNFSKAQARYDPVSNEWDLCEFFGPPDNARLLRLAEQDSEYRGTTVEHELELWKIHYGLVPSPDFVAPGYQQPVADSEANISAVHGITEDELGRVDEPVAVPEVNDDSDLRITVLSEGEPPPEQVQFIAHRFFGYLKPLSTMTAPSSPLNAAFVPKALGIGKLHATSDALWSTTCGQHILSFFHSLMKGAIVGDLCDLGKYSRAPVVSLPRFRILRRSVGESLIQEVDWDNAKGRSIRSVEKQVSTYWFASDHGQGWRLGCLSAAVALTICRWDDDMDPTAIVFSFLGLGIRFHTWREVSKISSVTLSTFPDLVKLITYRHTLETFDDEDYTIYVRQVCSILKTRPGVARAALMRGGIVWRLTMEYVSPNDVLCGPSQSAMEGEGIVRRNGTGGFLVDDALQVQEVDAICGHIDFWSSQELQFTRMSWWPPADLWDQRYGFTGWSPDAEDFYYNRLAEIKRTWKPLPRSEWRKRLRQSSALKATLSAMEKLAEDVWTSSNEGGL</sequence>
<keyword evidence="3" id="KW-1185">Reference proteome</keyword>